<evidence type="ECO:0000256" key="2">
    <source>
        <dbReference type="ARBA" id="ARBA00022801"/>
    </source>
</evidence>
<dbReference type="Proteomes" id="UP001163823">
    <property type="component" value="Chromosome 5"/>
</dbReference>
<keyword evidence="3 5" id="KW-0442">Lipid degradation</keyword>
<feature type="domain" description="Fungal lipase-type" evidence="6">
    <location>
        <begin position="25"/>
        <end position="126"/>
    </location>
</feature>
<accession>A0AAD7M471</accession>
<comment type="caution">
    <text evidence="7">The sequence shown here is derived from an EMBL/GenBank/DDBJ whole genome shotgun (WGS) entry which is preliminary data.</text>
</comment>
<dbReference type="GO" id="GO:0016042">
    <property type="term" value="P:lipid catabolic process"/>
    <property type="evidence" value="ECO:0007669"/>
    <property type="project" value="UniProtKB-UniRule"/>
</dbReference>
<name>A0AAD7M471_QUISA</name>
<proteinExistence type="inferred from homology"/>
<dbReference type="AlphaFoldDB" id="A0AAD7M471"/>
<dbReference type="PANTHER" id="PTHR31828:SF1">
    <property type="entry name" value="PHOSPHOLIPASE A1-IIGAMMA"/>
    <property type="match status" value="1"/>
</dbReference>
<evidence type="ECO:0000256" key="3">
    <source>
        <dbReference type="ARBA" id="ARBA00022963"/>
    </source>
</evidence>
<keyword evidence="8" id="KW-1185">Reference proteome</keyword>
<dbReference type="EC" id="3.1.1.-" evidence="5"/>
<dbReference type="GO" id="GO:0008970">
    <property type="term" value="F:phospholipase A1 activity"/>
    <property type="evidence" value="ECO:0007669"/>
    <property type="project" value="UniProtKB-UniRule"/>
</dbReference>
<dbReference type="Pfam" id="PF01764">
    <property type="entry name" value="Lipase_3"/>
    <property type="match status" value="1"/>
</dbReference>
<comment type="similarity">
    <text evidence="1 5">Belongs to the AB hydrolase superfamily. Lipase family.</text>
</comment>
<sequence length="230" mass="25846">MIWSLFWFQPQKYLVMVLISLKCIKVLSEVRRLVDQYKNEEISITIAGHSLGAAIATLNAVDIVANDFNKASDDHPPHKACPVTAIVFASPRVGDSNFKKVFSDYKDLRALRVRNSLDLVPNYPLIGYADVGEELGIDTMKSMYLKSPGNLSSWHNLEAYMHGVAGTKGSKGGFELKVKRDIALVNKSIDGLKDEYCVPKSWRIEKNKGMVQQEDGSWKLMDLEEDDFDT</sequence>
<organism evidence="7 8">
    <name type="scientific">Quillaja saponaria</name>
    <name type="common">Soap bark tree</name>
    <dbReference type="NCBI Taxonomy" id="32244"/>
    <lineage>
        <taxon>Eukaryota</taxon>
        <taxon>Viridiplantae</taxon>
        <taxon>Streptophyta</taxon>
        <taxon>Embryophyta</taxon>
        <taxon>Tracheophyta</taxon>
        <taxon>Spermatophyta</taxon>
        <taxon>Magnoliopsida</taxon>
        <taxon>eudicotyledons</taxon>
        <taxon>Gunneridae</taxon>
        <taxon>Pentapetalae</taxon>
        <taxon>rosids</taxon>
        <taxon>fabids</taxon>
        <taxon>Fabales</taxon>
        <taxon>Quillajaceae</taxon>
        <taxon>Quillaja</taxon>
    </lineage>
</organism>
<evidence type="ECO:0000313" key="8">
    <source>
        <dbReference type="Proteomes" id="UP001163823"/>
    </source>
</evidence>
<dbReference type="InterPro" id="IPR002921">
    <property type="entry name" value="Fungal_lipase-type"/>
</dbReference>
<dbReference type="SUPFAM" id="SSF53474">
    <property type="entry name" value="alpha/beta-Hydrolases"/>
    <property type="match status" value="1"/>
</dbReference>
<dbReference type="Gene3D" id="3.40.50.1820">
    <property type="entry name" value="alpha/beta hydrolase"/>
    <property type="match status" value="1"/>
</dbReference>
<dbReference type="InterPro" id="IPR029058">
    <property type="entry name" value="AB_hydrolase_fold"/>
</dbReference>
<comment type="function">
    <text evidence="5">Acylhydrolase that catalyzes the hydrolysis of phospholipids at the sn-1 position.</text>
</comment>
<protein>
    <recommendedName>
        <fullName evidence="5">Phospholipase A1</fullName>
        <ecNumber evidence="5">3.1.1.-</ecNumber>
    </recommendedName>
</protein>
<dbReference type="InterPro" id="IPR033556">
    <property type="entry name" value="PLA"/>
</dbReference>
<evidence type="ECO:0000256" key="5">
    <source>
        <dbReference type="RuleBase" id="RU367093"/>
    </source>
</evidence>
<evidence type="ECO:0000256" key="1">
    <source>
        <dbReference type="ARBA" id="ARBA00010701"/>
    </source>
</evidence>
<dbReference type="KEGG" id="qsa:O6P43_012750"/>
<evidence type="ECO:0000259" key="6">
    <source>
        <dbReference type="Pfam" id="PF01764"/>
    </source>
</evidence>
<dbReference type="PANTHER" id="PTHR31828">
    <property type="entry name" value="PHOSPHOLIPASE A1-IIGAMMA"/>
    <property type="match status" value="1"/>
</dbReference>
<keyword evidence="4 5" id="KW-0443">Lipid metabolism</keyword>
<gene>
    <name evidence="7" type="ORF">O6P43_012750</name>
</gene>
<reference evidence="7" key="1">
    <citation type="journal article" date="2023" name="Science">
        <title>Elucidation of the pathway for biosynthesis of saponin adjuvants from the soapbark tree.</title>
        <authorList>
            <person name="Reed J."/>
            <person name="Orme A."/>
            <person name="El-Demerdash A."/>
            <person name="Owen C."/>
            <person name="Martin L.B.B."/>
            <person name="Misra R.C."/>
            <person name="Kikuchi S."/>
            <person name="Rejzek M."/>
            <person name="Martin A.C."/>
            <person name="Harkess A."/>
            <person name="Leebens-Mack J."/>
            <person name="Louveau T."/>
            <person name="Stephenson M.J."/>
            <person name="Osbourn A."/>
        </authorList>
    </citation>
    <scope>NUCLEOTIDE SEQUENCE</scope>
    <source>
        <strain evidence="7">S10</strain>
    </source>
</reference>
<evidence type="ECO:0000313" key="7">
    <source>
        <dbReference type="EMBL" id="KAJ7968686.1"/>
    </source>
</evidence>
<evidence type="ECO:0000256" key="4">
    <source>
        <dbReference type="ARBA" id="ARBA00023098"/>
    </source>
</evidence>
<dbReference type="CDD" id="cd00519">
    <property type="entry name" value="Lipase_3"/>
    <property type="match status" value="1"/>
</dbReference>
<dbReference type="EMBL" id="JARAOO010000005">
    <property type="protein sequence ID" value="KAJ7968686.1"/>
    <property type="molecule type" value="Genomic_DNA"/>
</dbReference>
<keyword evidence="2 5" id="KW-0378">Hydrolase</keyword>